<sequence length="254" mass="28261">MFELEQWTIDALHTIFKGSATTLAKIASENWDSDTILRLRAFTKATKVELPVLRFIQYLLSVGSRDETIAALGDHINDLPSVGLYRNFNASDTEPVLFGCAFLNILSLGHRSPVWARCLTRNDRAVLYAAQAQLVDVSAALDLDLGWLSAPNAATPRQLCDKCNTKLLEKWNQSFGQCSKDLGSGYPLKDVSLLAQLPTYRHIMPRSSGSKWGWGWDSGCKQNFSCLPTLLGSVDTHIQQVFAKATSYYKKIVE</sequence>
<protein>
    <submittedName>
        <fullName evidence="1">Uncharacterized protein</fullName>
    </submittedName>
</protein>
<evidence type="ECO:0000313" key="1">
    <source>
        <dbReference type="EMBL" id="CAE6480911.1"/>
    </source>
</evidence>
<accession>A0A8H3CHY5</accession>
<proteinExistence type="predicted"/>
<reference evidence="1" key="1">
    <citation type="submission" date="2021-01" db="EMBL/GenBank/DDBJ databases">
        <authorList>
            <person name="Kaushik A."/>
        </authorList>
    </citation>
    <scope>NUCLEOTIDE SEQUENCE</scope>
    <source>
        <strain evidence="1">AG3-T5</strain>
    </source>
</reference>
<gene>
    <name evidence="1" type="ORF">RDB_LOCUS206833</name>
</gene>
<name>A0A8H3CHY5_9AGAM</name>
<evidence type="ECO:0000313" key="2">
    <source>
        <dbReference type="Proteomes" id="UP000663841"/>
    </source>
</evidence>
<dbReference type="EMBL" id="CAJMWW010000660">
    <property type="protein sequence ID" value="CAE6480911.1"/>
    <property type="molecule type" value="Genomic_DNA"/>
</dbReference>
<dbReference type="AlphaFoldDB" id="A0A8H3CHY5"/>
<dbReference type="Proteomes" id="UP000663841">
    <property type="component" value="Unassembled WGS sequence"/>
</dbReference>
<organism evidence="1 2">
    <name type="scientific">Rhizoctonia solani</name>
    <dbReference type="NCBI Taxonomy" id="456999"/>
    <lineage>
        <taxon>Eukaryota</taxon>
        <taxon>Fungi</taxon>
        <taxon>Dikarya</taxon>
        <taxon>Basidiomycota</taxon>
        <taxon>Agaricomycotina</taxon>
        <taxon>Agaricomycetes</taxon>
        <taxon>Cantharellales</taxon>
        <taxon>Ceratobasidiaceae</taxon>
        <taxon>Rhizoctonia</taxon>
    </lineage>
</organism>
<comment type="caution">
    <text evidence="1">The sequence shown here is derived from an EMBL/GenBank/DDBJ whole genome shotgun (WGS) entry which is preliminary data.</text>
</comment>